<dbReference type="InterPro" id="IPR051082">
    <property type="entry name" value="Pentapeptide-BTB/POZ_domain"/>
</dbReference>
<dbReference type="Pfam" id="PF00805">
    <property type="entry name" value="Pentapeptide"/>
    <property type="match status" value="2"/>
</dbReference>
<dbReference type="PANTHER" id="PTHR14136">
    <property type="entry name" value="BTB_POZ DOMAIN-CONTAINING PROTEIN KCTD9"/>
    <property type="match status" value="1"/>
</dbReference>
<sequence>MIVTEPIKVFQLEFVEPLVKSLIQELDEAFRQEKNELIVYLEKKLQPFFTDLQEQQRVGQASPTSFFVFSWLRAPYLFDERLCYEIHSYGKQWYYSPKQAESVIQFDWLSPYLKAFKSRLEEEINACQNPHLQKQTNYFLSSYYDVFHQYFIALLRYLFRERGKQLFEGIVTGKSLYVYAGEYKDASERIMEWQEEGLSQTVVDQLKVGGQLDFDEYKIFQKIIFDQFDFSKEVITWAHFESCHFEQALFRESLLVGSRFEHCSLSDSDFSGSYLQDASFRSADCSNADFRFVKGAVALGIEAIPCFFGTDFSYANLTNTDFRGAKIQGAVFLGAKMNGTKFFESEKKYLALSQKQRAEIEWVSR</sequence>
<organism evidence="1 2">
    <name type="scientific">Candidatus Enterococcus clewellii</name>
    <dbReference type="NCBI Taxonomy" id="1834193"/>
    <lineage>
        <taxon>Bacteria</taxon>
        <taxon>Bacillati</taxon>
        <taxon>Bacillota</taxon>
        <taxon>Bacilli</taxon>
        <taxon>Lactobacillales</taxon>
        <taxon>Enterococcaceae</taxon>
        <taxon>Enterococcus</taxon>
    </lineage>
</organism>
<evidence type="ECO:0000313" key="2">
    <source>
        <dbReference type="Proteomes" id="UP000195141"/>
    </source>
</evidence>
<dbReference type="RefSeq" id="WP_339101928.1">
    <property type="nucleotide sequence ID" value="NZ_CP147247.1"/>
</dbReference>
<gene>
    <name evidence="1" type="ORF">A5888_000812</name>
</gene>
<dbReference type="Gene3D" id="2.160.20.80">
    <property type="entry name" value="E3 ubiquitin-protein ligase SopA"/>
    <property type="match status" value="1"/>
</dbReference>
<evidence type="ECO:0000313" key="1">
    <source>
        <dbReference type="EMBL" id="WYJ89093.1"/>
    </source>
</evidence>
<name>A0AAQ3VY01_9ENTE</name>
<keyword evidence="2" id="KW-1185">Reference proteome</keyword>
<protein>
    <recommendedName>
        <fullName evidence="3">Pentapeptide repeat-containing protein</fullName>
    </recommendedName>
</protein>
<reference evidence="1" key="1">
    <citation type="submission" date="2017-05" db="EMBL/GenBank/DDBJ databases">
        <authorList>
            <consortium name="The Broad Institute Genomics Platform"/>
            <consortium name="The Broad Institute Genomic Center for Infectious Diseases"/>
            <person name="Earl A."/>
            <person name="Manson A."/>
            <person name="Schwartman J."/>
            <person name="Gilmore M."/>
            <person name="Abouelleil A."/>
            <person name="Cao P."/>
            <person name="Chapman S."/>
            <person name="Cusick C."/>
            <person name="Shea T."/>
            <person name="Young S."/>
            <person name="Neafsey D."/>
            <person name="Nusbaum C."/>
            <person name="Birren B."/>
        </authorList>
    </citation>
    <scope>NUCLEOTIDE SEQUENCE</scope>
    <source>
        <strain evidence="1">9E7_DIV0242</strain>
    </source>
</reference>
<dbReference type="InterPro" id="IPR001646">
    <property type="entry name" value="5peptide_repeat"/>
</dbReference>
<evidence type="ECO:0008006" key="3">
    <source>
        <dbReference type="Google" id="ProtNLM"/>
    </source>
</evidence>
<dbReference type="AlphaFoldDB" id="A0AAQ3VY01"/>
<proteinExistence type="predicted"/>
<dbReference type="Proteomes" id="UP000195141">
    <property type="component" value="Chromosome"/>
</dbReference>
<dbReference type="SUPFAM" id="SSF141571">
    <property type="entry name" value="Pentapeptide repeat-like"/>
    <property type="match status" value="1"/>
</dbReference>
<dbReference type="PANTHER" id="PTHR14136:SF17">
    <property type="entry name" value="BTB_POZ DOMAIN-CONTAINING PROTEIN KCTD9"/>
    <property type="match status" value="1"/>
</dbReference>
<dbReference type="EMBL" id="CP147247">
    <property type="protein sequence ID" value="WYJ89093.1"/>
    <property type="molecule type" value="Genomic_DNA"/>
</dbReference>
<reference evidence="1" key="2">
    <citation type="submission" date="2024-03" db="EMBL/GenBank/DDBJ databases">
        <title>The Genome Sequence of Enterococcus sp. DIV0242b.</title>
        <authorList>
            <consortium name="The Broad Institute Genomics Platform"/>
            <consortium name="The Broad Institute Microbial Omics Core"/>
            <consortium name="The Broad Institute Genomic Center for Infectious Diseases"/>
            <person name="Earl A."/>
            <person name="Manson A."/>
            <person name="Gilmore M."/>
            <person name="Schwartman J."/>
            <person name="Shea T."/>
            <person name="Abouelleil A."/>
            <person name="Cao P."/>
            <person name="Chapman S."/>
            <person name="Cusick C."/>
            <person name="Young S."/>
            <person name="Neafsey D."/>
            <person name="Nusbaum C."/>
            <person name="Birren B."/>
        </authorList>
    </citation>
    <scope>NUCLEOTIDE SEQUENCE</scope>
    <source>
        <strain evidence="1">9E7_DIV0242</strain>
    </source>
</reference>
<accession>A0AAQ3VY01</accession>